<evidence type="ECO:0000256" key="8">
    <source>
        <dbReference type="ARBA" id="ARBA00022840"/>
    </source>
</evidence>
<dbReference type="GO" id="GO:0005524">
    <property type="term" value="F:ATP binding"/>
    <property type="evidence" value="ECO:0007669"/>
    <property type="project" value="UniProtKB-KW"/>
</dbReference>
<dbReference type="OrthoDB" id="6123450at2759"/>
<evidence type="ECO:0000256" key="4">
    <source>
        <dbReference type="ARBA" id="ARBA00022679"/>
    </source>
</evidence>
<sequence>MRVAPVPHPRALSRVRVRARARLSRAPSAPPVTTTTTERTLSTGHILIATVETSRVDTRARTTATLTLRDDANAPARGAFHWATTRRGRDGWTPRPRAGDDDSTDTDAAEEYDFGDGVATRSAFGMDGTLTMRVDVDAGDAVDGGVEAIVGIVVLDGETWARADDGDVVVWARGRETANGSTLDVALRRASDLEGGDVNLFNRFCAVDDCLDDALARGPEGAAAIFAWLRLSALRQLHWYAGNNYQGKDMASKQERLAWRVARAATTTADPVSRGLMRASLAFLPRGGGNGDDIRMGILNILRQHGIKEGHRPGIEDPFLSQWHQKLHSNTTPDDVKICEAYLHFLHTGNWDEFWAHLWNNGGLTREDLAGMKAGWRSDGIHGPALHMPHMIDSFKHYLWILKTTHGGGDVDSAMNFARDGLPGDVAWEVDDLLRNRDAWWVPGKIVEIRKRLLDVWQHDNPNRDVVMLDASLEKFFRTKVEAIDHGAMSSDDLLSLLELSLTNVALTNESPRIASALTFVQRSMGGERWTEEWSKTMDAALDFTALAMEGDMDFVCRATQSAANVIASKSTKTDSKYLINFGEENVRSHSLFVVSQLISRLRPIVRNAAGRSPWQIVSVGDASLEAFAGTAKIETLSEIQGEDFSSQPIVCLTETLGGLEDIPTGVRAVVTRAPVDLLSHIAIRARNTNVLLASVSDDALWGAVLEMTGSNVRVVVSGEDLKMEIANVTEATTSRAAADVDSPKISIAPYKPSEEWLIAPSAYDRDVVGGKSNSLEDMAKELAAMNVAHVDVPGSFALPFGTFERVLAEDDETRLSLEIAVAAINAATSATARREALEDARNIISSRLLCPSGLEAALHDAATSLSSNVEMERLWDAVCGVWASKWTERAWLSRKACGIPDEDLNVAVLLMELVDAELAFVVHTANPITGDSDEIFGEICVGLGETLVGNAAGSALSFTMSKSTGAITVRSLPSKLYGHYAPSGGTIIARSDSNGEDLEDFAGAGLYDSITAEPTEERVVDYASSHIVWDAVARESVIKRVAAIARKIAESRGGPQDIEGAIVGDRIVLLQTRAQICS</sequence>
<keyword evidence="8" id="KW-0067">ATP-binding</keyword>
<dbReference type="EMBL" id="CAID01000016">
    <property type="protein sequence ID" value="CEG00425.1"/>
    <property type="molecule type" value="Genomic_DNA"/>
</dbReference>
<keyword evidence="15" id="KW-1185">Reference proteome</keyword>
<dbReference type="RefSeq" id="XP_003083687.2">
    <property type="nucleotide sequence ID" value="XM_003083639.2"/>
</dbReference>
<organism evidence="14 15">
    <name type="scientific">Ostreococcus tauri</name>
    <name type="common">Marine green alga</name>
    <dbReference type="NCBI Taxonomy" id="70448"/>
    <lineage>
        <taxon>Eukaryota</taxon>
        <taxon>Viridiplantae</taxon>
        <taxon>Chlorophyta</taxon>
        <taxon>Mamiellophyceae</taxon>
        <taxon>Mamiellales</taxon>
        <taxon>Bathycoccaceae</taxon>
        <taxon>Ostreococcus</taxon>
    </lineage>
</organism>
<dbReference type="InterPro" id="IPR002192">
    <property type="entry name" value="PPDK_AMP/ATP-bd"/>
</dbReference>
<dbReference type="GO" id="GO:0016301">
    <property type="term" value="F:kinase activity"/>
    <property type="evidence" value="ECO:0007669"/>
    <property type="project" value="UniProtKB-KW"/>
</dbReference>
<dbReference type="Gene3D" id="3.30.1490.20">
    <property type="entry name" value="ATP-grasp fold, A domain"/>
    <property type="match status" value="2"/>
</dbReference>
<keyword evidence="14" id="KW-0670">Pyruvate</keyword>
<accession>A0A096P8R0</accession>
<feature type="domain" description="Pyruvate phosphate dikinase AMP/ATP-binding" evidence="12">
    <location>
        <begin position="870"/>
        <end position="1075"/>
    </location>
</feature>
<dbReference type="Pfam" id="PF01326">
    <property type="entry name" value="PPDK_N"/>
    <property type="match status" value="1"/>
</dbReference>
<comment type="similarity">
    <text evidence="2">Belongs to the PEP-utilizing enzyme family.</text>
</comment>
<dbReference type="AlphaFoldDB" id="A0A096P8R0"/>
<feature type="domain" description="Alpha-glucan water dikinase phosphohistidine-like" evidence="13">
    <location>
        <begin position="615"/>
        <end position="728"/>
    </location>
</feature>
<dbReference type="GO" id="GO:0046872">
    <property type="term" value="F:metal ion binding"/>
    <property type="evidence" value="ECO:0007669"/>
    <property type="project" value="UniProtKB-KW"/>
</dbReference>
<dbReference type="PANTHER" id="PTHR46999">
    <property type="entry name" value="ALPHA-GLUCAN WATER DIKINASE 1, CHLOROPLASTIC-RELATED"/>
    <property type="match status" value="1"/>
</dbReference>
<keyword evidence="9" id="KW-0460">Magnesium</keyword>
<comment type="subunit">
    <text evidence="3">Homodimer.</text>
</comment>
<dbReference type="SUPFAM" id="SSF56059">
    <property type="entry name" value="Glutathione synthetase ATP-binding domain-like"/>
    <property type="match status" value="1"/>
</dbReference>
<keyword evidence="7" id="KW-0418">Kinase</keyword>
<keyword evidence="4" id="KW-0808">Transferase</keyword>
<evidence type="ECO:0000256" key="9">
    <source>
        <dbReference type="ARBA" id="ARBA00022842"/>
    </source>
</evidence>
<evidence type="ECO:0000256" key="2">
    <source>
        <dbReference type="ARBA" id="ARBA00007837"/>
    </source>
</evidence>
<reference evidence="15" key="1">
    <citation type="journal article" date="2006" name="Proc. Natl. Acad. Sci. U.S.A.">
        <title>Genome analysis of the smallest free-living eukaryote Ostreococcus tauri unveils many unique features.</title>
        <authorList>
            <person name="Derelle E."/>
            <person name="Ferraz C."/>
            <person name="Rombauts S."/>
            <person name="Rouze P."/>
            <person name="Worden A.Z."/>
            <person name="Robbens S."/>
            <person name="Partensky F."/>
            <person name="Degroeve S."/>
            <person name="Echeynie S."/>
            <person name="Cooke R."/>
            <person name="Saeys Y."/>
            <person name="Wuyts J."/>
            <person name="Jabbari K."/>
            <person name="Bowler C."/>
            <person name="Panaud O."/>
            <person name="Piegu B."/>
            <person name="Ball S.G."/>
            <person name="Ral J.-P."/>
            <person name="Bouget F.-Y."/>
            <person name="Piganeau G."/>
            <person name="De Baets B."/>
            <person name="Picard A."/>
            <person name="Delseny M."/>
            <person name="Demaille J."/>
            <person name="Van de Peer Y."/>
            <person name="Moreau H."/>
        </authorList>
    </citation>
    <scope>NUCLEOTIDE SEQUENCE [LARGE SCALE GENOMIC DNA]</scope>
    <source>
        <strain evidence="15">OTTH 0595 / CCAP 157/2 / RCC745</strain>
    </source>
</reference>
<evidence type="ECO:0000256" key="11">
    <source>
        <dbReference type="SAM" id="MobiDB-lite"/>
    </source>
</evidence>
<comment type="cofactor">
    <cofactor evidence="1">
        <name>Mg(2+)</name>
        <dbReference type="ChEBI" id="CHEBI:18420"/>
    </cofactor>
</comment>
<evidence type="ECO:0000256" key="3">
    <source>
        <dbReference type="ARBA" id="ARBA00011738"/>
    </source>
</evidence>
<dbReference type="KEGG" id="ota:OT_ostta16g02150"/>
<evidence type="ECO:0000256" key="5">
    <source>
        <dbReference type="ARBA" id="ARBA00022723"/>
    </source>
</evidence>
<feature type="compositionally biased region" description="Low complexity" evidence="11">
    <location>
        <begin position="24"/>
        <end position="39"/>
    </location>
</feature>
<keyword evidence="6" id="KW-0547">Nucleotide-binding</keyword>
<name>A0A096P8R0_OSTTA</name>
<dbReference type="Proteomes" id="UP000009170">
    <property type="component" value="Unassembled WGS sequence"/>
</dbReference>
<dbReference type="PANTHER" id="PTHR46999:SF2">
    <property type="entry name" value="CARBOHYDRATE-BINDING MODULE FAMILY 45 PROTEIN"/>
    <property type="match status" value="1"/>
</dbReference>
<feature type="region of interest" description="Disordered" evidence="11">
    <location>
        <begin position="20"/>
        <end position="39"/>
    </location>
</feature>
<protein>
    <submittedName>
        <fullName evidence="14">Pyruvate phosphate dikinase,PEP/pyruvate-binding</fullName>
    </submittedName>
</protein>
<evidence type="ECO:0000313" key="14">
    <source>
        <dbReference type="EMBL" id="CEG00425.1"/>
    </source>
</evidence>
<comment type="caution">
    <text evidence="14">The sequence shown here is derived from an EMBL/GenBank/DDBJ whole genome shotgun (WGS) entry which is preliminary data.</text>
</comment>
<feature type="region of interest" description="Disordered" evidence="11">
    <location>
        <begin position="84"/>
        <end position="112"/>
    </location>
</feature>
<dbReference type="GeneID" id="9831125"/>
<evidence type="ECO:0000313" key="15">
    <source>
        <dbReference type="Proteomes" id="UP000009170"/>
    </source>
</evidence>
<dbReference type="InParanoid" id="A0A096P8R0"/>
<dbReference type="InterPro" id="IPR013815">
    <property type="entry name" value="ATP_grasp_subdomain_1"/>
</dbReference>
<evidence type="ECO:0000259" key="12">
    <source>
        <dbReference type="Pfam" id="PF01326"/>
    </source>
</evidence>
<gene>
    <name evidence="14" type="ORF">OT_ostta16g02150</name>
</gene>
<evidence type="ECO:0000256" key="10">
    <source>
        <dbReference type="ARBA" id="ARBA00023277"/>
    </source>
</evidence>
<proteinExistence type="inferred from homology"/>
<dbReference type="Pfam" id="PF22973">
    <property type="entry name" value="GWD1_pHisD"/>
    <property type="match status" value="1"/>
</dbReference>
<evidence type="ECO:0000256" key="1">
    <source>
        <dbReference type="ARBA" id="ARBA00001946"/>
    </source>
</evidence>
<evidence type="ECO:0000256" key="7">
    <source>
        <dbReference type="ARBA" id="ARBA00022777"/>
    </source>
</evidence>
<keyword evidence="5" id="KW-0479">Metal-binding</keyword>
<reference evidence="14 15" key="2">
    <citation type="journal article" date="2014" name="BMC Genomics">
        <title>An improved genome of the model marine alga Ostreococcus tauri unfolds by assessing Illumina de novo assemblies.</title>
        <authorList>
            <person name="Blanc-Mathieu R."/>
            <person name="Verhelst B."/>
            <person name="Derelle E."/>
            <person name="Rombauts S."/>
            <person name="Bouget F.Y."/>
            <person name="Carre I."/>
            <person name="Chateau A."/>
            <person name="Eyre-Walker A."/>
            <person name="Grimsley N."/>
            <person name="Moreau H."/>
            <person name="Piegu B."/>
            <person name="Rivals E."/>
            <person name="Schackwitz W."/>
            <person name="Van de Peer Y."/>
            <person name="Piganeau G."/>
        </authorList>
    </citation>
    <scope>NUCLEOTIDE SEQUENCE [LARGE SCALE GENOMIC DNA]</scope>
    <source>
        <strain evidence="15">OTTH 0595 / CCAP 157/2 / RCC745</strain>
    </source>
</reference>
<keyword evidence="10" id="KW-0119">Carbohydrate metabolism</keyword>
<dbReference type="STRING" id="70448.A0A096P8R0"/>
<evidence type="ECO:0000256" key="6">
    <source>
        <dbReference type="ARBA" id="ARBA00022741"/>
    </source>
</evidence>
<feature type="compositionally biased region" description="Basic and acidic residues" evidence="11">
    <location>
        <begin position="87"/>
        <end position="100"/>
    </location>
</feature>
<dbReference type="InterPro" id="IPR054481">
    <property type="entry name" value="GWD1_pHisD"/>
</dbReference>
<dbReference type="Gene3D" id="3.30.470.20">
    <property type="entry name" value="ATP-grasp fold, B domain"/>
    <property type="match status" value="1"/>
</dbReference>
<evidence type="ECO:0000259" key="13">
    <source>
        <dbReference type="Pfam" id="PF22973"/>
    </source>
</evidence>
<feature type="compositionally biased region" description="Acidic residues" evidence="11">
    <location>
        <begin position="101"/>
        <end position="112"/>
    </location>
</feature>